<gene>
    <name evidence="1" type="ORF">KSU1_D0736</name>
</gene>
<comment type="caution">
    <text evidence="1">The sequence shown here is derived from an EMBL/GenBank/DDBJ whole genome shotgun (WGS) entry which is preliminary data.</text>
</comment>
<dbReference type="OrthoDB" id="267002at2"/>
<accession>I3IQQ0</accession>
<dbReference type="Proteomes" id="UP000002985">
    <property type="component" value="Unassembled WGS sequence"/>
</dbReference>
<keyword evidence="2" id="KW-1185">Reference proteome</keyword>
<evidence type="ECO:0000313" key="1">
    <source>
        <dbReference type="EMBL" id="GAB64045.1"/>
    </source>
</evidence>
<name>I3IQQ0_9BACT</name>
<evidence type="ECO:0008006" key="3">
    <source>
        <dbReference type="Google" id="ProtNLM"/>
    </source>
</evidence>
<proteinExistence type="predicted"/>
<sequence>MKSISYKYWIALLSFLVLTGCLSGQRPPVRLSPDLDKRLYQITPLPVTIGLYIEPHLRNFIQEAPLRQYEAGSPRYVFPNFVFPIGKSLSLKLEEMSKVLFKNVIPIGDLQSKEDLSKKGLDGILSVSLKDSEIELYIEESVWRAVGKHNLSVTASFLDPNLSKVWDSDVSAEGKGLDFVTSKVEYEWWMTTGPNFAPAVDDAIQKLTYALARKIVASEEISDYIYKEKQ</sequence>
<reference evidence="1 2" key="1">
    <citation type="journal article" date="2012" name="FEBS Lett.">
        <title>Anammox organism KSU-1 expresses a NirK-type copper-containing nitrite reductase instead of a NirS-type with cytochrome cd1.</title>
        <authorList>
            <person name="Hira D."/>
            <person name="Toh H."/>
            <person name="Migita C.T."/>
            <person name="Okubo H."/>
            <person name="Nishiyama T."/>
            <person name="Hattori M."/>
            <person name="Furukawa K."/>
            <person name="Fujii T."/>
        </authorList>
    </citation>
    <scope>NUCLEOTIDE SEQUENCE [LARGE SCALE GENOMIC DNA]</scope>
</reference>
<protein>
    <recommendedName>
        <fullName evidence="3">ABC-type transport auxiliary lipoprotein component domain-containing protein</fullName>
    </recommendedName>
</protein>
<evidence type="ECO:0000313" key="2">
    <source>
        <dbReference type="Proteomes" id="UP000002985"/>
    </source>
</evidence>
<dbReference type="EMBL" id="BAFH01000004">
    <property type="protein sequence ID" value="GAB64045.1"/>
    <property type="molecule type" value="Genomic_DNA"/>
</dbReference>
<dbReference type="PROSITE" id="PS51257">
    <property type="entry name" value="PROKAR_LIPOPROTEIN"/>
    <property type="match status" value="1"/>
</dbReference>
<organism evidence="1 2">
    <name type="scientific">Candidatus Jettenia caeni</name>
    <dbReference type="NCBI Taxonomy" id="247490"/>
    <lineage>
        <taxon>Bacteria</taxon>
        <taxon>Pseudomonadati</taxon>
        <taxon>Planctomycetota</taxon>
        <taxon>Candidatus Brocadiia</taxon>
        <taxon>Candidatus Brocadiales</taxon>
        <taxon>Candidatus Brocadiaceae</taxon>
        <taxon>Candidatus Jettenia</taxon>
    </lineage>
</organism>
<dbReference type="AlphaFoldDB" id="I3IQQ0"/>